<dbReference type="CDD" id="cd01217">
    <property type="entry name" value="PTB_CG12581"/>
    <property type="match status" value="1"/>
</dbReference>
<protein>
    <submittedName>
        <fullName evidence="3">Putative pou domain class 3 transcription factor 2</fullName>
    </submittedName>
</protein>
<feature type="region of interest" description="Disordered" evidence="1">
    <location>
        <begin position="193"/>
        <end position="213"/>
    </location>
</feature>
<dbReference type="VEuPathDB" id="VectorBase:ADAR2_007229"/>
<feature type="compositionally biased region" description="Low complexity" evidence="1">
    <location>
        <begin position="525"/>
        <end position="534"/>
    </location>
</feature>
<feature type="compositionally biased region" description="Basic residues" evidence="1">
    <location>
        <begin position="576"/>
        <end position="589"/>
    </location>
</feature>
<evidence type="ECO:0000259" key="2">
    <source>
        <dbReference type="SMART" id="SM00462"/>
    </source>
</evidence>
<dbReference type="VEuPathDB" id="VectorBase:ADAC008309"/>
<dbReference type="AlphaFoldDB" id="A0A2M4CYR5"/>
<feature type="compositionally biased region" description="Gly residues" evidence="1">
    <location>
        <begin position="193"/>
        <end position="209"/>
    </location>
</feature>
<dbReference type="SMART" id="SM00462">
    <property type="entry name" value="PTB"/>
    <property type="match status" value="1"/>
</dbReference>
<evidence type="ECO:0000313" key="3">
    <source>
        <dbReference type="EMBL" id="MBW70474.1"/>
    </source>
</evidence>
<feature type="compositionally biased region" description="Low complexity" evidence="1">
    <location>
        <begin position="399"/>
        <end position="435"/>
    </location>
</feature>
<feature type="region of interest" description="Disordered" evidence="1">
    <location>
        <begin position="373"/>
        <end position="456"/>
    </location>
</feature>
<evidence type="ECO:0000256" key="1">
    <source>
        <dbReference type="SAM" id="MobiDB-lite"/>
    </source>
</evidence>
<feature type="region of interest" description="Disordered" evidence="1">
    <location>
        <begin position="646"/>
        <end position="683"/>
    </location>
</feature>
<feature type="region of interest" description="Disordered" evidence="1">
    <location>
        <begin position="525"/>
        <end position="549"/>
    </location>
</feature>
<feature type="region of interest" description="Disordered" evidence="1">
    <location>
        <begin position="572"/>
        <end position="593"/>
    </location>
</feature>
<dbReference type="SUPFAM" id="SSF50729">
    <property type="entry name" value="PH domain-like"/>
    <property type="match status" value="1"/>
</dbReference>
<dbReference type="InterPro" id="IPR011993">
    <property type="entry name" value="PH-like_dom_sf"/>
</dbReference>
<name>A0A2M4CYR5_ANODA</name>
<dbReference type="Gene3D" id="2.30.29.30">
    <property type="entry name" value="Pleckstrin-homology domain (PH domain)/Phosphotyrosine-binding domain (PTB)"/>
    <property type="match status" value="1"/>
</dbReference>
<dbReference type="PANTHER" id="PTHR21219">
    <property type="entry name" value="FI19613P1"/>
    <property type="match status" value="1"/>
</dbReference>
<dbReference type="EMBL" id="GGFL01006296">
    <property type="protein sequence ID" value="MBW70474.1"/>
    <property type="molecule type" value="Transcribed_RNA"/>
</dbReference>
<accession>A0A2M4CYR5</accession>
<organism evidence="3">
    <name type="scientific">Anopheles darlingi</name>
    <name type="common">Mosquito</name>
    <dbReference type="NCBI Taxonomy" id="43151"/>
    <lineage>
        <taxon>Eukaryota</taxon>
        <taxon>Metazoa</taxon>
        <taxon>Ecdysozoa</taxon>
        <taxon>Arthropoda</taxon>
        <taxon>Hexapoda</taxon>
        <taxon>Insecta</taxon>
        <taxon>Pterygota</taxon>
        <taxon>Neoptera</taxon>
        <taxon>Endopterygota</taxon>
        <taxon>Diptera</taxon>
        <taxon>Nematocera</taxon>
        <taxon>Culicoidea</taxon>
        <taxon>Culicidae</taxon>
        <taxon>Anophelinae</taxon>
        <taxon>Anopheles</taxon>
    </lineage>
</organism>
<feature type="region of interest" description="Disordered" evidence="1">
    <location>
        <begin position="735"/>
        <end position="769"/>
    </location>
</feature>
<feature type="compositionally biased region" description="Pro residues" evidence="1">
    <location>
        <begin position="535"/>
        <end position="544"/>
    </location>
</feature>
<feature type="domain" description="PID" evidence="2">
    <location>
        <begin position="12"/>
        <end position="176"/>
    </location>
</feature>
<dbReference type="PANTHER" id="PTHR21219:SF3">
    <property type="entry name" value="FI19613P1"/>
    <property type="match status" value="1"/>
</dbReference>
<sequence length="769" mass="79767">MKDRAAAMGESTPICRCRVLYLGSAVPRQSKDGLQGIQEPLRSLYPSEGAIGAKGIDSWLSVWSNGILLENVDENRKQVTRFFPIDSLHYCAAVRQVLIPERGNSNPEPKFLPLDSPFARTPRAQHPPIFAAILRRTTGIKVLECHTFICKREAAANALVRCCFHAYADNSYARQLEGSGSGSGSNSVYGTIGGKSNGGGGGPGEGAGGWRSRAGSTTTLNSVGMSRQAINGVTDAYTVKNPPPIAGTLRCIRHCIALYNKEIAKALTLRKSERSKQAIYSGARLDSTFKVEVDLYASSADLEVVDDGESSLYNGDENHKVWNGSTDQIDGIGFGNDGHYDIYSGPGSTAGGVGGGGGGGGGSTLGRPARIRQISAPVPVPPPPKEEPKKSKKDKKLASKAAASQQQQQLQLQQQLQHQHQLQQQQQTVPAAAGRPAGGAGNHHHHHQSASSAAAMAAAAAAAHHGMMMYHPGGIGAGGGGGVGGGGGMPPPPVPGRQFHTIGHRSMNGSAMAMMAAAAAHAAHAAAAAAGHPSPSHPPPPPPTHLLHHPSHPAHLGHLPAMMAMAPQYATLQHPRTSKGKKSKDKHGKGPGLLAMNGGHGLNGGSNGGPIPIGVPIVPPMFAYPPQAMVNGGVLVDPSSRPLSMSNRKLAQSAAAGLDDVSTGGGGGGTSGAESPGGTGIYRRKGHLNERAFSYSIRQEHRSRSHGSLASLQFNPPDLKKEREIAQMVAGLELTSGGGAAGVGDDDSTMTRRRSEMAGSSGTFGKPRR</sequence>
<feature type="compositionally biased region" description="Gly residues" evidence="1">
    <location>
        <begin position="663"/>
        <end position="680"/>
    </location>
</feature>
<proteinExistence type="predicted"/>
<dbReference type="InterPro" id="IPR006020">
    <property type="entry name" value="PTB/PI_dom"/>
</dbReference>
<reference evidence="3" key="1">
    <citation type="submission" date="2018-01" db="EMBL/GenBank/DDBJ databases">
        <title>An insight into the sialome of Amazonian anophelines.</title>
        <authorList>
            <person name="Ribeiro J.M."/>
            <person name="Scarpassa V."/>
            <person name="Calvo E."/>
        </authorList>
    </citation>
    <scope>NUCLEOTIDE SEQUENCE</scope>
</reference>